<reference evidence="2" key="1">
    <citation type="journal article" date="2014" name="Int. J. Syst. Evol. Microbiol.">
        <title>Complete genome sequence of Corynebacterium casei LMG S-19264T (=DSM 44701T), isolated from a smear-ripened cheese.</title>
        <authorList>
            <consortium name="US DOE Joint Genome Institute (JGI-PGF)"/>
            <person name="Walter F."/>
            <person name="Albersmeier A."/>
            <person name="Kalinowski J."/>
            <person name="Ruckert C."/>
        </authorList>
    </citation>
    <scope>NUCLEOTIDE SEQUENCE</scope>
    <source>
        <strain evidence="2">CGMCC 1.12987</strain>
    </source>
</reference>
<feature type="transmembrane region" description="Helical" evidence="1">
    <location>
        <begin position="30"/>
        <end position="50"/>
    </location>
</feature>
<reference evidence="2" key="2">
    <citation type="submission" date="2020-09" db="EMBL/GenBank/DDBJ databases">
        <authorList>
            <person name="Sun Q."/>
            <person name="Zhou Y."/>
        </authorList>
    </citation>
    <scope>NUCLEOTIDE SEQUENCE</scope>
    <source>
        <strain evidence="2">CGMCC 1.12987</strain>
    </source>
</reference>
<dbReference type="EMBL" id="BMGR01000004">
    <property type="protein sequence ID" value="GGF97933.1"/>
    <property type="molecule type" value="Genomic_DNA"/>
</dbReference>
<keyword evidence="3" id="KW-1185">Reference proteome</keyword>
<keyword evidence="1" id="KW-0812">Transmembrane</keyword>
<dbReference type="RefSeq" id="WP_188530348.1">
    <property type="nucleotide sequence ID" value="NZ_BMGR01000004.1"/>
</dbReference>
<sequence length="55" mass="6218">MKMNPFMLSISSTIFILAGIVLYWQEMVTLGIPLVVIGLCMSVVSSVIRWRQSKE</sequence>
<gene>
    <name evidence="2" type="ORF">GCM10010916_13970</name>
</gene>
<dbReference type="Proteomes" id="UP000644756">
    <property type="component" value="Unassembled WGS sequence"/>
</dbReference>
<name>A0A917CSB6_9BACL</name>
<organism evidence="2 3">
    <name type="scientific">Paenibacillus abyssi</name>
    <dbReference type="NCBI Taxonomy" id="1340531"/>
    <lineage>
        <taxon>Bacteria</taxon>
        <taxon>Bacillati</taxon>
        <taxon>Bacillota</taxon>
        <taxon>Bacilli</taxon>
        <taxon>Bacillales</taxon>
        <taxon>Paenibacillaceae</taxon>
        <taxon>Paenibacillus</taxon>
    </lineage>
</organism>
<keyword evidence="1" id="KW-1133">Transmembrane helix</keyword>
<comment type="caution">
    <text evidence="2">The sequence shown here is derived from an EMBL/GenBank/DDBJ whole genome shotgun (WGS) entry which is preliminary data.</text>
</comment>
<keyword evidence="1" id="KW-0472">Membrane</keyword>
<protein>
    <submittedName>
        <fullName evidence="2">Uncharacterized protein</fullName>
    </submittedName>
</protein>
<evidence type="ECO:0000313" key="3">
    <source>
        <dbReference type="Proteomes" id="UP000644756"/>
    </source>
</evidence>
<dbReference type="AlphaFoldDB" id="A0A917CSB6"/>
<proteinExistence type="predicted"/>
<evidence type="ECO:0000313" key="2">
    <source>
        <dbReference type="EMBL" id="GGF97933.1"/>
    </source>
</evidence>
<accession>A0A917CSB6</accession>
<feature type="transmembrane region" description="Helical" evidence="1">
    <location>
        <begin position="7"/>
        <end position="24"/>
    </location>
</feature>
<evidence type="ECO:0000256" key="1">
    <source>
        <dbReference type="SAM" id="Phobius"/>
    </source>
</evidence>